<evidence type="ECO:0000313" key="2">
    <source>
        <dbReference type="Proteomes" id="UP000054776"/>
    </source>
</evidence>
<comment type="caution">
    <text evidence="1">The sequence shown here is derived from an EMBL/GenBank/DDBJ whole genome shotgun (WGS) entry which is preliminary data.</text>
</comment>
<dbReference type="Proteomes" id="UP000054776">
    <property type="component" value="Unassembled WGS sequence"/>
</dbReference>
<dbReference type="AlphaFoldDB" id="A0A0V0ZFY9"/>
<dbReference type="InParanoid" id="A0A0V0ZFY9"/>
<organism evidence="1 2">
    <name type="scientific">Trichinella spiralis</name>
    <name type="common">Trichina worm</name>
    <dbReference type="NCBI Taxonomy" id="6334"/>
    <lineage>
        <taxon>Eukaryota</taxon>
        <taxon>Metazoa</taxon>
        <taxon>Ecdysozoa</taxon>
        <taxon>Nematoda</taxon>
        <taxon>Enoplea</taxon>
        <taxon>Dorylaimia</taxon>
        <taxon>Trichinellida</taxon>
        <taxon>Trichinellidae</taxon>
        <taxon>Trichinella</taxon>
    </lineage>
</organism>
<gene>
    <name evidence="1" type="ORF">T01_5964</name>
</gene>
<sequence length="33" mass="3760">MRILKTNLNDIMVSFTAKNFILKAPLAFQYGLS</sequence>
<evidence type="ECO:0000313" key="1">
    <source>
        <dbReference type="EMBL" id="KRY11424.1"/>
    </source>
</evidence>
<dbReference type="EMBL" id="JYDH01002434">
    <property type="protein sequence ID" value="KRY11424.1"/>
    <property type="molecule type" value="Genomic_DNA"/>
</dbReference>
<name>A0A0V0ZFY9_TRISP</name>
<keyword evidence="2" id="KW-1185">Reference proteome</keyword>
<protein>
    <submittedName>
        <fullName evidence="1">Uncharacterized protein</fullName>
    </submittedName>
</protein>
<accession>A0A0V0ZFY9</accession>
<proteinExistence type="predicted"/>
<reference evidence="1 2" key="1">
    <citation type="submission" date="2015-01" db="EMBL/GenBank/DDBJ databases">
        <title>Evolution of Trichinella species and genotypes.</title>
        <authorList>
            <person name="Korhonen P.K."/>
            <person name="Edoardo P."/>
            <person name="Giuseppe L.R."/>
            <person name="Gasser R.B."/>
        </authorList>
    </citation>
    <scope>NUCLEOTIDE SEQUENCE [LARGE SCALE GENOMIC DNA]</scope>
    <source>
        <strain evidence="1">ISS3</strain>
    </source>
</reference>